<reference evidence="3" key="2">
    <citation type="submission" date="2020-09" db="EMBL/GenBank/DDBJ databases">
        <authorList>
            <person name="Luo X."/>
        </authorList>
    </citation>
    <scope>NUCLEOTIDE SEQUENCE</scope>
    <source>
        <strain evidence="3">TRM S81-3</strain>
    </source>
</reference>
<feature type="domain" description="Thioredoxin" evidence="2">
    <location>
        <begin position="48"/>
        <end position="181"/>
    </location>
</feature>
<evidence type="ECO:0000313" key="3">
    <source>
        <dbReference type="EMBL" id="MBD0417977.1"/>
    </source>
</evidence>
<comment type="caution">
    <text evidence="3">The sequence shown here is derived from an EMBL/GenBank/DDBJ whole genome shotgun (WGS) entry which is preliminary data.</text>
</comment>
<reference evidence="3" key="1">
    <citation type="submission" date="2020-09" db="EMBL/GenBank/DDBJ databases">
        <title>Streptomyces grisecoloratus sp. nov., isolated from cotton soil.</title>
        <authorList>
            <person name="Xing L."/>
        </authorList>
    </citation>
    <scope>NUCLEOTIDE SEQUENCE</scope>
    <source>
        <strain evidence="3">TRM S81-3</strain>
    </source>
</reference>
<dbReference type="Proteomes" id="UP000621210">
    <property type="component" value="Unassembled WGS sequence"/>
</dbReference>
<name>A0A926KW71_9ACTN</name>
<organism evidence="3 4">
    <name type="scientific">Streptomyces griseicoloratus</name>
    <dbReference type="NCBI Taxonomy" id="2752516"/>
    <lineage>
        <taxon>Bacteria</taxon>
        <taxon>Bacillati</taxon>
        <taxon>Actinomycetota</taxon>
        <taxon>Actinomycetes</taxon>
        <taxon>Kitasatosporales</taxon>
        <taxon>Streptomycetaceae</taxon>
        <taxon>Streptomyces</taxon>
    </lineage>
</organism>
<dbReference type="EMBL" id="JACVQF010000055">
    <property type="protein sequence ID" value="MBD0417977.1"/>
    <property type="molecule type" value="Genomic_DNA"/>
</dbReference>
<feature type="transmembrane region" description="Helical" evidence="1">
    <location>
        <begin position="6"/>
        <end position="26"/>
    </location>
</feature>
<evidence type="ECO:0000259" key="2">
    <source>
        <dbReference type="PROSITE" id="PS51352"/>
    </source>
</evidence>
<keyword evidence="1" id="KW-0472">Membrane</keyword>
<dbReference type="SUPFAM" id="SSF52833">
    <property type="entry name" value="Thioredoxin-like"/>
    <property type="match status" value="1"/>
</dbReference>
<dbReference type="Gene3D" id="3.40.30.10">
    <property type="entry name" value="Glutaredoxin"/>
    <property type="match status" value="1"/>
</dbReference>
<evidence type="ECO:0000313" key="4">
    <source>
        <dbReference type="Proteomes" id="UP000621210"/>
    </source>
</evidence>
<dbReference type="InterPro" id="IPR013766">
    <property type="entry name" value="Thioredoxin_domain"/>
</dbReference>
<dbReference type="RefSeq" id="WP_188179058.1">
    <property type="nucleotide sequence ID" value="NZ_JACVQF010000055.1"/>
</dbReference>
<proteinExistence type="predicted"/>
<protein>
    <submittedName>
        <fullName evidence="3">Redoxin domain-containing protein</fullName>
    </submittedName>
</protein>
<dbReference type="AlphaFoldDB" id="A0A926KW71"/>
<keyword evidence="4" id="KW-1185">Reference proteome</keyword>
<keyword evidence="1" id="KW-0812">Transmembrane</keyword>
<dbReference type="PROSITE" id="PS51352">
    <property type="entry name" value="THIOREDOXIN_2"/>
    <property type="match status" value="1"/>
</dbReference>
<gene>
    <name evidence="3" type="ORF">H0H10_02110</name>
</gene>
<keyword evidence="1" id="KW-1133">Transmembrane helix</keyword>
<sequence length="181" mass="18827">MAALTAAVVLVGILCVLDLLLTIGVIKKLREYGPGGPMGAPGKGMTPLRPGEELPAFTAVAEDGARVSPSSLPDGWSLIAFLSPNCAPCRTKLPELVAYAAAEPGGRDRTLAVVVGEPGECERFVRELSPVARVVVEPKGGPVCAALRVDAFPTTLRVHSDQGRTVVTGHVVDLAREASPR</sequence>
<accession>A0A926KW71</accession>
<evidence type="ECO:0000256" key="1">
    <source>
        <dbReference type="SAM" id="Phobius"/>
    </source>
</evidence>
<dbReference type="InterPro" id="IPR036249">
    <property type="entry name" value="Thioredoxin-like_sf"/>
</dbReference>